<dbReference type="EC" id="7.1.1.-" evidence="2"/>
<gene>
    <name evidence="3" type="ORF">SAMN04515674_11369</name>
</gene>
<protein>
    <recommendedName>
        <fullName evidence="2">NADH-quinone oxidoreductase subunit J</fullName>
        <ecNumber evidence="2">7.1.1.-</ecNumber>
    </recommendedName>
</protein>
<dbReference type="GO" id="GO:0005886">
    <property type="term" value="C:plasma membrane"/>
    <property type="evidence" value="ECO:0007669"/>
    <property type="project" value="UniProtKB-SubCell"/>
</dbReference>
<accession>A0A1I5X1F0</accession>
<evidence type="ECO:0000256" key="2">
    <source>
        <dbReference type="RuleBase" id="RU004429"/>
    </source>
</evidence>
<sequence length="176" mass="19419">MINFIFLFFFLLIAISAIVVLWSRNVLYSAFSLLVTFLGISALYVMAGADFVAVTQILIYVGGILVLLIFGVMLTNKGDRKTDDKNDILTESRNRFWGILVAMGLFTLLFYTFSGADFAGIHRQNFGDNEQSLSSVKGVGVQLMTEFVLPFEITGILLMVALIGSAYLASSRKSDD</sequence>
<keyword evidence="2" id="KW-0874">Quinone</keyword>
<keyword evidence="2" id="KW-1133">Transmembrane helix</keyword>
<dbReference type="Gene3D" id="1.20.120.1200">
    <property type="entry name" value="NADH-ubiquinone/plastoquinone oxidoreductase chain 6, subunit NuoJ"/>
    <property type="match status" value="1"/>
</dbReference>
<feature type="transmembrane region" description="Helical" evidence="2">
    <location>
        <begin position="53"/>
        <end position="75"/>
    </location>
</feature>
<keyword evidence="2" id="KW-0812">Transmembrane</keyword>
<proteinExistence type="inferred from homology"/>
<dbReference type="GO" id="GO:0048038">
    <property type="term" value="F:quinone binding"/>
    <property type="evidence" value="ECO:0007669"/>
    <property type="project" value="UniProtKB-UniRule"/>
</dbReference>
<feature type="transmembrane region" description="Helical" evidence="2">
    <location>
        <begin position="96"/>
        <end position="113"/>
    </location>
</feature>
<dbReference type="RefSeq" id="WP_218159254.1">
    <property type="nucleotide sequence ID" value="NZ_FOXH01000013.1"/>
</dbReference>
<dbReference type="PANTHER" id="PTHR33269:SF17">
    <property type="entry name" value="NADH-UBIQUINONE OXIDOREDUCTASE CHAIN 6"/>
    <property type="match status" value="1"/>
</dbReference>
<comment type="catalytic activity">
    <reaction evidence="2">
        <text>a quinone + NADH + 5 H(+)(in) = a quinol + NAD(+) + 4 H(+)(out)</text>
        <dbReference type="Rhea" id="RHEA:57888"/>
        <dbReference type="ChEBI" id="CHEBI:15378"/>
        <dbReference type="ChEBI" id="CHEBI:24646"/>
        <dbReference type="ChEBI" id="CHEBI:57540"/>
        <dbReference type="ChEBI" id="CHEBI:57945"/>
        <dbReference type="ChEBI" id="CHEBI:132124"/>
    </reaction>
</comment>
<keyword evidence="2" id="KW-0520">NAD</keyword>
<keyword evidence="4" id="KW-1185">Reference proteome</keyword>
<comment type="subcellular location">
    <subcellularLocation>
        <location evidence="2">Cell membrane</location>
        <topology evidence="2">Multi-pass membrane protein</topology>
    </subcellularLocation>
</comment>
<dbReference type="STRING" id="1079859.SAMN04515674_11369"/>
<dbReference type="Pfam" id="PF00499">
    <property type="entry name" value="Oxidored_q3"/>
    <property type="match status" value="1"/>
</dbReference>
<comment type="similarity">
    <text evidence="1 2">Belongs to the complex I subunit 6 family.</text>
</comment>
<dbReference type="EMBL" id="FOXH01000013">
    <property type="protein sequence ID" value="SFQ25730.1"/>
    <property type="molecule type" value="Genomic_DNA"/>
</dbReference>
<evidence type="ECO:0000256" key="1">
    <source>
        <dbReference type="ARBA" id="ARBA00005698"/>
    </source>
</evidence>
<evidence type="ECO:0000313" key="3">
    <source>
        <dbReference type="EMBL" id="SFQ25730.1"/>
    </source>
</evidence>
<keyword evidence="2" id="KW-1003">Cell membrane</keyword>
<dbReference type="PANTHER" id="PTHR33269">
    <property type="entry name" value="NADH-UBIQUINONE OXIDOREDUCTASE CHAIN 6"/>
    <property type="match status" value="1"/>
</dbReference>
<reference evidence="3 4" key="1">
    <citation type="submission" date="2016-10" db="EMBL/GenBank/DDBJ databases">
        <authorList>
            <person name="de Groot N.N."/>
        </authorList>
    </citation>
    <scope>NUCLEOTIDE SEQUENCE [LARGE SCALE GENOMIC DNA]</scope>
    <source>
        <strain evidence="4">E92,LMG 26720,CCM 7988</strain>
    </source>
</reference>
<dbReference type="InterPro" id="IPR001457">
    <property type="entry name" value="NADH_UbQ/plastoQ_OxRdtase_su6"/>
</dbReference>
<dbReference type="InterPro" id="IPR042106">
    <property type="entry name" value="Nuo/plastoQ_OxRdtase_6_NuoJ"/>
</dbReference>
<feature type="transmembrane region" description="Helical" evidence="2">
    <location>
        <begin position="147"/>
        <end position="169"/>
    </location>
</feature>
<organism evidence="3 4">
    <name type="scientific">Pseudarcicella hirudinis</name>
    <dbReference type="NCBI Taxonomy" id="1079859"/>
    <lineage>
        <taxon>Bacteria</taxon>
        <taxon>Pseudomonadati</taxon>
        <taxon>Bacteroidota</taxon>
        <taxon>Cytophagia</taxon>
        <taxon>Cytophagales</taxon>
        <taxon>Flectobacillaceae</taxon>
        <taxon>Pseudarcicella</taxon>
    </lineage>
</organism>
<keyword evidence="2" id="KW-0472">Membrane</keyword>
<comment type="function">
    <text evidence="2">NDH-1 shuttles electrons from NADH, via FMN and iron-sulfur (Fe-S) centers, to quinones in the respiratory chain. Couples the redox reaction to proton translocation (for every two electrons transferred, four hydrogen ions are translocated across the cytoplasmic membrane), and thus conserves the redox energy in a proton gradient.</text>
</comment>
<evidence type="ECO:0000313" key="4">
    <source>
        <dbReference type="Proteomes" id="UP000199306"/>
    </source>
</evidence>
<dbReference type="Proteomes" id="UP000199306">
    <property type="component" value="Unassembled WGS sequence"/>
</dbReference>
<feature type="transmembrane region" description="Helical" evidence="2">
    <location>
        <begin position="30"/>
        <end position="47"/>
    </location>
</feature>
<feature type="transmembrane region" description="Helical" evidence="2">
    <location>
        <begin position="6"/>
        <end position="23"/>
    </location>
</feature>
<dbReference type="GO" id="GO:0008137">
    <property type="term" value="F:NADH dehydrogenase (ubiquinone) activity"/>
    <property type="evidence" value="ECO:0007669"/>
    <property type="project" value="UniProtKB-UniRule"/>
</dbReference>
<dbReference type="AlphaFoldDB" id="A0A1I5X1F0"/>
<name>A0A1I5X1F0_9BACT</name>